<gene>
    <name evidence="2" type="ORF">OWO77_10500</name>
</gene>
<feature type="region of interest" description="Disordered" evidence="1">
    <location>
        <begin position="184"/>
        <end position="204"/>
    </location>
</feature>
<dbReference type="EMBL" id="JAPNQM010000005">
    <property type="protein sequence ID" value="MDL0117387.1"/>
    <property type="molecule type" value="Genomic_DNA"/>
</dbReference>
<keyword evidence="3" id="KW-1185">Reference proteome</keyword>
<evidence type="ECO:0000313" key="3">
    <source>
        <dbReference type="Proteomes" id="UP001176210"/>
    </source>
</evidence>
<dbReference type="Proteomes" id="UP001176210">
    <property type="component" value="Unassembled WGS sequence"/>
</dbReference>
<name>A0ABT7HZL2_MAMSC</name>
<sequence>MKDRDLPSMKGLFDADREIYGQNENFYIGINEQKKFIKLGLNTSKHFRTADSYRHYNIITRTFDYKDIISVEIIEDSVTVSKTNRASQLVGAGIGGVIAGGTGAIIGGLSGKKTGTTEIKNITLRIVLNDERNSVFDLPFLESKYPIKKTSNEYTKAINCIYSWHSILTKIIENEDKIENEHVKEDNINDSESDQFNKESNTEISTEINNNTNIVEQLEKIADMKSKGLISEVEFNKLKEKIIS</sequence>
<comment type="caution">
    <text evidence="2">The sequence shown here is derived from an EMBL/GenBank/DDBJ whole genome shotgun (WGS) entry which is preliminary data.</text>
</comment>
<evidence type="ECO:0008006" key="4">
    <source>
        <dbReference type="Google" id="ProtNLM"/>
    </source>
</evidence>
<evidence type="ECO:0000256" key="1">
    <source>
        <dbReference type="SAM" id="MobiDB-lite"/>
    </source>
</evidence>
<protein>
    <recommendedName>
        <fullName evidence="4">SHOCT domain-containing protein</fullName>
    </recommendedName>
</protein>
<evidence type="ECO:0000313" key="2">
    <source>
        <dbReference type="EMBL" id="MDL0117387.1"/>
    </source>
</evidence>
<accession>A0ABT7HZL2</accession>
<organism evidence="2 3">
    <name type="scientific">Mammaliicoccus sciuri</name>
    <name type="common">Staphylococcus sciuri</name>
    <dbReference type="NCBI Taxonomy" id="1296"/>
    <lineage>
        <taxon>Bacteria</taxon>
        <taxon>Bacillati</taxon>
        <taxon>Bacillota</taxon>
        <taxon>Bacilli</taxon>
        <taxon>Bacillales</taxon>
        <taxon>Staphylococcaceae</taxon>
        <taxon>Mammaliicoccus</taxon>
    </lineage>
</organism>
<reference evidence="2" key="2">
    <citation type="journal article" date="2023" name="Vet. Microbiol.">
        <title>Emergence of livestock-associated Mammaliicoccus sciuri ST71 co-harbouring mecA and mecC genes in Brazil.</title>
        <authorList>
            <person name="de Moura G.S."/>
            <person name="de Carvalho E."/>
            <person name="Ramos Sanchez E.M."/>
            <person name="Sellera F.P."/>
            <person name="Marques M.F.S."/>
            <person name="Heinemann M.B."/>
            <person name="De Vliegher S."/>
            <person name="Souza F.N."/>
            <person name="Mota R.A."/>
        </authorList>
    </citation>
    <scope>NUCLEOTIDE SEQUENCE</scope>
    <source>
        <strain evidence="2">BR656</strain>
    </source>
</reference>
<proteinExistence type="predicted"/>
<reference evidence="2" key="1">
    <citation type="submission" date="2022-09" db="EMBL/GenBank/DDBJ databases">
        <authorList>
            <person name="De Moura G.S."/>
            <person name="Carvalho E."/>
            <person name="Ramos Sanchez E.M."/>
            <person name="Sellera F.P."/>
            <person name="Marques M.F.S."/>
            <person name="Heinemann M.B."/>
            <person name="De Vliegher S."/>
            <person name="Souza F.N."/>
            <person name="Mota R.A."/>
        </authorList>
    </citation>
    <scope>NUCLEOTIDE SEQUENCE</scope>
    <source>
        <strain evidence="2">BR656</strain>
    </source>
</reference>